<sequence>MKLQKGDKVYIKSKSKGKHLIDFRERWGYDIPQKKEVSFTKTEFTIEYIDHNEQCYVILGDWFTEDDLSPIKKIAQQLKLF</sequence>
<dbReference type="AlphaFoldDB" id="A0A6M3JTZ3"/>
<proteinExistence type="predicted"/>
<reference evidence="1" key="1">
    <citation type="submission" date="2020-03" db="EMBL/GenBank/DDBJ databases">
        <title>The deep terrestrial virosphere.</title>
        <authorList>
            <person name="Holmfeldt K."/>
            <person name="Nilsson E."/>
            <person name="Simone D."/>
            <person name="Lopez-Fernandez M."/>
            <person name="Wu X."/>
            <person name="de Brujin I."/>
            <person name="Lundin D."/>
            <person name="Andersson A."/>
            <person name="Bertilsson S."/>
            <person name="Dopson M."/>
        </authorList>
    </citation>
    <scope>NUCLEOTIDE SEQUENCE</scope>
    <source>
        <strain evidence="1">MM415A02332</strain>
    </source>
</reference>
<protein>
    <submittedName>
        <fullName evidence="1">Uncharacterized protein</fullName>
    </submittedName>
</protein>
<evidence type="ECO:0000313" key="1">
    <source>
        <dbReference type="EMBL" id="QJA73503.1"/>
    </source>
</evidence>
<organism evidence="1">
    <name type="scientific">viral metagenome</name>
    <dbReference type="NCBI Taxonomy" id="1070528"/>
    <lineage>
        <taxon>unclassified sequences</taxon>
        <taxon>metagenomes</taxon>
        <taxon>organismal metagenomes</taxon>
    </lineage>
</organism>
<dbReference type="EMBL" id="MT142032">
    <property type="protein sequence ID" value="QJA73503.1"/>
    <property type="molecule type" value="Genomic_DNA"/>
</dbReference>
<accession>A0A6M3JTZ3</accession>
<name>A0A6M3JTZ3_9ZZZZ</name>
<gene>
    <name evidence="1" type="ORF">MM415A02332_0003</name>
</gene>